<comment type="caution">
    <text evidence="2">The sequence shown here is derived from an EMBL/GenBank/DDBJ whole genome shotgun (WGS) entry which is preliminary data.</text>
</comment>
<name>A0ABR4IPK9_9EURO</name>
<gene>
    <name evidence="2" type="ORF">BDW59DRAFT_159120</name>
</gene>
<reference evidence="2 3" key="1">
    <citation type="submission" date="2024-07" db="EMBL/GenBank/DDBJ databases">
        <title>Section-level genome sequencing and comparative genomics of Aspergillus sections Usti and Cavernicolus.</title>
        <authorList>
            <consortium name="Lawrence Berkeley National Laboratory"/>
            <person name="Nybo J.L."/>
            <person name="Vesth T.C."/>
            <person name="Theobald S."/>
            <person name="Frisvad J.C."/>
            <person name="Larsen T.O."/>
            <person name="Kjaerboelling I."/>
            <person name="Rothschild-Mancinelli K."/>
            <person name="Lyhne E.K."/>
            <person name="Kogle M.E."/>
            <person name="Barry K."/>
            <person name="Clum A."/>
            <person name="Na H."/>
            <person name="Ledsgaard L."/>
            <person name="Lin J."/>
            <person name="Lipzen A."/>
            <person name="Kuo A."/>
            <person name="Riley R."/>
            <person name="Mondo S."/>
            <person name="LaButti K."/>
            <person name="Haridas S."/>
            <person name="Pangalinan J."/>
            <person name="Salamov A.A."/>
            <person name="Simmons B.A."/>
            <person name="Magnuson J.K."/>
            <person name="Chen J."/>
            <person name="Drula E."/>
            <person name="Henrissat B."/>
            <person name="Wiebenga A."/>
            <person name="Lubbers R.J."/>
            <person name="Gomes A.C."/>
            <person name="Makela M.R."/>
            <person name="Stajich J."/>
            <person name="Grigoriev I.V."/>
            <person name="Mortensen U.H."/>
            <person name="De vries R.P."/>
            <person name="Baker S.E."/>
            <person name="Andersen M.R."/>
        </authorList>
    </citation>
    <scope>NUCLEOTIDE SEQUENCE [LARGE SCALE GENOMIC DNA]</scope>
    <source>
        <strain evidence="2 3">CBS 600.67</strain>
    </source>
</reference>
<dbReference type="SUPFAM" id="SSF51735">
    <property type="entry name" value="NAD(P)-binding Rossmann-fold domains"/>
    <property type="match status" value="1"/>
</dbReference>
<feature type="domain" description="Alcohol dehydrogenase-like C-terminal" evidence="1">
    <location>
        <begin position="13"/>
        <end position="81"/>
    </location>
</feature>
<dbReference type="PANTHER" id="PTHR11695:SF294">
    <property type="entry name" value="RETICULON-4-INTERACTING PROTEIN 1, MITOCHONDRIAL"/>
    <property type="match status" value="1"/>
</dbReference>
<sequence length="136" mass="14707">MSSYHPLSSSQAGPEVIATASPRKFDFVRSLGATQVIDYKDAQAISKLCDLGPYDFIMSTSGDAPAANTISDILQPTGGVFAATRPKSDEMNLAANVELVYDAFNMVTQKPENEEFSRWFYGYLSGGLAAGLRLRV</sequence>
<evidence type="ECO:0000313" key="2">
    <source>
        <dbReference type="EMBL" id="KAL2829532.1"/>
    </source>
</evidence>
<evidence type="ECO:0000259" key="1">
    <source>
        <dbReference type="Pfam" id="PF00107"/>
    </source>
</evidence>
<dbReference type="PANTHER" id="PTHR11695">
    <property type="entry name" value="ALCOHOL DEHYDROGENASE RELATED"/>
    <property type="match status" value="1"/>
</dbReference>
<dbReference type="InterPro" id="IPR013149">
    <property type="entry name" value="ADH-like_C"/>
</dbReference>
<dbReference type="Pfam" id="PF00107">
    <property type="entry name" value="ADH_zinc_N"/>
    <property type="match status" value="1"/>
</dbReference>
<protein>
    <recommendedName>
        <fullName evidence="1">Alcohol dehydrogenase-like C-terminal domain-containing protein</fullName>
    </recommendedName>
</protein>
<dbReference type="InterPro" id="IPR036291">
    <property type="entry name" value="NAD(P)-bd_dom_sf"/>
</dbReference>
<proteinExistence type="predicted"/>
<dbReference type="Gene3D" id="3.40.50.720">
    <property type="entry name" value="NAD(P)-binding Rossmann-like Domain"/>
    <property type="match status" value="1"/>
</dbReference>
<dbReference type="EMBL" id="JBFXLS010000016">
    <property type="protein sequence ID" value="KAL2829532.1"/>
    <property type="molecule type" value="Genomic_DNA"/>
</dbReference>
<organism evidence="2 3">
    <name type="scientific">Aspergillus cavernicola</name>
    <dbReference type="NCBI Taxonomy" id="176166"/>
    <lineage>
        <taxon>Eukaryota</taxon>
        <taxon>Fungi</taxon>
        <taxon>Dikarya</taxon>
        <taxon>Ascomycota</taxon>
        <taxon>Pezizomycotina</taxon>
        <taxon>Eurotiomycetes</taxon>
        <taxon>Eurotiomycetidae</taxon>
        <taxon>Eurotiales</taxon>
        <taxon>Aspergillaceae</taxon>
        <taxon>Aspergillus</taxon>
        <taxon>Aspergillus subgen. Nidulantes</taxon>
    </lineage>
</organism>
<dbReference type="Proteomes" id="UP001610335">
    <property type="component" value="Unassembled WGS sequence"/>
</dbReference>
<accession>A0ABR4IPK9</accession>
<evidence type="ECO:0000313" key="3">
    <source>
        <dbReference type="Proteomes" id="UP001610335"/>
    </source>
</evidence>
<keyword evidence="3" id="KW-1185">Reference proteome</keyword>
<dbReference type="InterPro" id="IPR050700">
    <property type="entry name" value="YIM1/Zinc_Alcohol_DH_Fams"/>
</dbReference>